<dbReference type="EMBL" id="JACHOO010000001">
    <property type="protein sequence ID" value="MBB5751369.1"/>
    <property type="molecule type" value="Genomic_DNA"/>
</dbReference>
<evidence type="ECO:0000313" key="3">
    <source>
        <dbReference type="EMBL" id="MBB5751369.1"/>
    </source>
</evidence>
<reference evidence="3 4" key="1">
    <citation type="submission" date="2020-08" db="EMBL/GenBank/DDBJ databases">
        <title>Genomic Encyclopedia of Type Strains, Phase IV (KMG-IV): sequencing the most valuable type-strain genomes for metagenomic binning, comparative biology and taxonomic classification.</title>
        <authorList>
            <person name="Goeker M."/>
        </authorList>
    </citation>
    <scope>NUCLEOTIDE SEQUENCE [LARGE SCALE GENOMIC DNA]</scope>
    <source>
        <strain evidence="3 4">DSM 16268</strain>
    </source>
</reference>
<name>A0A7W9CTJ3_9HYPH</name>
<dbReference type="SMART" id="SM00710">
    <property type="entry name" value="PbH1"/>
    <property type="match status" value="10"/>
</dbReference>
<accession>A0A7W9CTJ3</accession>
<dbReference type="PROSITE" id="PS51208">
    <property type="entry name" value="AUTOTRANSPORTER"/>
    <property type="match status" value="1"/>
</dbReference>
<feature type="signal peptide" evidence="1">
    <location>
        <begin position="1"/>
        <end position="21"/>
    </location>
</feature>
<feature type="domain" description="Autotransporter" evidence="2">
    <location>
        <begin position="2054"/>
        <end position="2332"/>
    </location>
</feature>
<dbReference type="InterPro" id="IPR036709">
    <property type="entry name" value="Autotransporte_beta_dom_sf"/>
</dbReference>
<evidence type="ECO:0000256" key="1">
    <source>
        <dbReference type="SAM" id="SignalP"/>
    </source>
</evidence>
<gene>
    <name evidence="3" type="ORF">GGQ63_000412</name>
</gene>
<sequence length="2332" mass="233856">MSGTSLAALMLAGLIPGEARADCSVTGTTQNCSGFLENGVVAGAGVTALNVGSLTNDIGRYGHIDGISFTTTGAATLVSNTGSYKINVWASDADGIVVTTTGNATVSVNHTGNIETSAGYGIIESSGGDIVSTSSGFINSAKGAIQAYAGGAVTLQHTGNLNTASGIGVDVEGGDDVSVTTSGTITSKFEGIKVSTDGSGASATVTHTGSITSAVAGGIDVSADDGPVSVTTSGGSIQAKHDAISAVSDGDTTADTVTVTNGNTLLSWEGRGIDASAANGAVTVTSGTATNASIVSRSDGIRAVSNGTTSDALVTVDYKGDIQAYAETGDDSAKAYGVYATSKGGSISVTTTGNIGAETDGIRAFATAADADVTVNHTGNIQTNDGRGIYATAADGPVSVTVNGTINSKTEGVFAVSSGPSVDDGVTVNVGSAISADAEGVFAKSENGAVTVTSTGTIEGKTEGVHAVTYGTDSSAGVTVSVNNATGWDGRGIYAVSPQGAVSVTSTGKVTGGTDGIYAVANGDDESASVTVSAGSIQASNGYGVYATSKNGAVSVSATGNITATHELGEDGDGIYAVAPEAAVTVDVKNVSGQNYGIYAVTDGDELEDSVTVTAGNVTGWDAGGIYATSENGAVSVTAGNVVGQTDGIYAVTDSIDSSAGVTVSAGAVTGWDGYGIYATAPQGAVSVTATGAVVGKKDGIYAVTDSVDSDNGVTVSADDVTSWDGRGIYATAPQGAVSVTSTGTVIGKTWGIYAYAPGVDGTIASVTVSANNVTGWDERGIYAVSENGAVSVTSTGAVEAGKEGIYAVANGAGSEATVTVDAHDVTSKDNRGIYADSANHAISVTSDGAVVAKKEGIYASAKGAGTDATVYIDAHDVSSVDEEGIYAVSENGKVTVKSDGKVSSDSKEAIYAVAKGTDDSATVTVNAHDVESKVDKGIYANSVNHSITVTSDGAVVAKLEGIYAWAKGAGTDATVTVEAHDVSSEDEEGIYAVSENGQVTVKSDGKVSSDSKEAIYAVAKGTDDSATVTVNAHDVESKVDRGIYANSVNHSITVTSDGAITAKLEGIYAVAHGAGTDATVDIEAHDVSSEDEVAIYATSDNGAVTVGSDGKVSSDTKEGIYAVAKGTDASATVTVNAHDVEAMNDRGIYANSVNHSITVTSDGAITAKLEGIYAWAQGAGTDATVDIEAHDVSSEDEEGIYAVSENGKVTVGSDGKVSSDSKEGIYAVAKGTDASATVTVNAHDVESKLDRGIYANSVNHSITVTSDGAVVAELEGIYAVAAGAGSDATVTIEAHDVTSNTKEAIFASSANGAVSVSSDGKVTTTAAKTGIYAVSTGSDASATVSVTAKDIESGGRGIYATASYRGVTVTSTGSIVAEEEGIFAIATHATNTDATVTVEAHDVTSNSEEGIYATSVAGAVSVTSDGKVTAEKDGIFATTTGDDASATVSVTAKDIEAGGRGVYATASYRGVTVTSTGSIVAEEEGIFAIATHATNTDATVTVEAHDVTSNGDRGIYATSVAGAVSVTSDGKVTAEKDGIFATTTGDDASATVSVTAKDIEAGERGVYATASYRGVTVTSTGSIVAEEEGIYAAATHASNTDATVTVEAHDVTSNGEEGIYATSVAGAVSVTSDGKVTAEKDGIYATTTGDDASATVSVTAKDIDAEGRGIYATSSKGDVDVTVTGDITSGSYGIFAKSGDGGAVTVDVTGDVTATANAAVYAEGNDTPVSVTTDGDITGETYGIEVKAVDTGADVTVDGGTVKSNTNAAAIRIATGDGATITNAGTIDGGTGYAIQTVNSGLGSVPTVGSETTITNNGTISGNIDLFSAYSEIFNTADGTLNAGSDISFYDGSGKLQNAGMLSVGAVGTIFTTHLDGDFEQTAGGEMLVDINVATGLADKLTVSGDADVDGTIALKFLDIHGVVPSTYTLITSAGLGVTSLDLANVALNGTIDYVDGKDVVLTLNGFNFTGGQSEPWSEVGEMFNTLLASDDRTLDPILYALLDITDVPEYVDALKQLAPDLSSQTASTAVTSNLNFANRLLSCRVRDGVYAFNAEGECSWSSMQMTFTDRQATSQNSGYDQTAFKVSGGVQRAISDDWRLGLAVGYTNTSSNGDYGTSTDSDQAEAGVVLKYDHEALTIATSLTGGYGWYDNRRKVAIGGFTDELSGDNGIALASGRVRTAYTFAKDGLYVRPMADVDLTWIGFGGYTEKGGIAALSYEDTNHWVVTVTPGVEFGGEWKAADGVIFRPYVDAGVSFIGGSDIDIQARFAAVDPSLGTFAITSYGDDVLGRVNAGLDILTTSSSALRFYYEGSFGKTIEQHTAGAKFAVPF</sequence>
<dbReference type="SMART" id="SM00869">
    <property type="entry name" value="Autotransporter"/>
    <property type="match status" value="1"/>
</dbReference>
<comment type="caution">
    <text evidence="3">The sequence shown here is derived from an EMBL/GenBank/DDBJ whole genome shotgun (WGS) entry which is preliminary data.</text>
</comment>
<dbReference type="Proteomes" id="UP000523821">
    <property type="component" value="Unassembled WGS sequence"/>
</dbReference>
<proteinExistence type="predicted"/>
<dbReference type="InterPro" id="IPR006626">
    <property type="entry name" value="PbH1"/>
</dbReference>
<dbReference type="SUPFAM" id="SSF103515">
    <property type="entry name" value="Autotransporter"/>
    <property type="match status" value="1"/>
</dbReference>
<dbReference type="InterPro" id="IPR005546">
    <property type="entry name" value="Autotransporte_beta"/>
</dbReference>
<feature type="chain" id="PRO_5031381930" description="Autotransporter domain-containing protein" evidence="1">
    <location>
        <begin position="22"/>
        <end position="2332"/>
    </location>
</feature>
<dbReference type="RefSeq" id="WP_183851978.1">
    <property type="nucleotide sequence ID" value="NZ_JACHOO010000001.1"/>
</dbReference>
<evidence type="ECO:0000259" key="2">
    <source>
        <dbReference type="PROSITE" id="PS51208"/>
    </source>
</evidence>
<evidence type="ECO:0000313" key="4">
    <source>
        <dbReference type="Proteomes" id="UP000523821"/>
    </source>
</evidence>
<protein>
    <recommendedName>
        <fullName evidence="2">Autotransporter domain-containing protein</fullName>
    </recommendedName>
</protein>
<organism evidence="3 4">
    <name type="scientific">Prosthecomicrobium pneumaticum</name>
    <dbReference type="NCBI Taxonomy" id="81895"/>
    <lineage>
        <taxon>Bacteria</taxon>
        <taxon>Pseudomonadati</taxon>
        <taxon>Pseudomonadota</taxon>
        <taxon>Alphaproteobacteria</taxon>
        <taxon>Hyphomicrobiales</taxon>
        <taxon>Kaistiaceae</taxon>
        <taxon>Prosthecomicrobium</taxon>
    </lineage>
</organism>
<keyword evidence="1" id="KW-0732">Signal</keyword>
<dbReference type="Gene3D" id="2.40.128.130">
    <property type="entry name" value="Autotransporter beta-domain"/>
    <property type="match status" value="1"/>
</dbReference>
<keyword evidence="4" id="KW-1185">Reference proteome</keyword>